<dbReference type="AlphaFoldDB" id="A0AAV4V2D3"/>
<name>A0AAV4V2D3_CAEEX</name>
<accession>A0AAV4V2D3</accession>
<dbReference type="Proteomes" id="UP001054945">
    <property type="component" value="Unassembled WGS sequence"/>
</dbReference>
<evidence type="ECO:0000313" key="2">
    <source>
        <dbReference type="Proteomes" id="UP001054945"/>
    </source>
</evidence>
<comment type="caution">
    <text evidence="1">The sequence shown here is derived from an EMBL/GenBank/DDBJ whole genome shotgun (WGS) entry which is preliminary data.</text>
</comment>
<protein>
    <submittedName>
        <fullName evidence="1">Uncharacterized protein</fullName>
    </submittedName>
</protein>
<organism evidence="1 2">
    <name type="scientific">Caerostris extrusa</name>
    <name type="common">Bark spider</name>
    <name type="synonym">Caerostris bankana</name>
    <dbReference type="NCBI Taxonomy" id="172846"/>
    <lineage>
        <taxon>Eukaryota</taxon>
        <taxon>Metazoa</taxon>
        <taxon>Ecdysozoa</taxon>
        <taxon>Arthropoda</taxon>
        <taxon>Chelicerata</taxon>
        <taxon>Arachnida</taxon>
        <taxon>Araneae</taxon>
        <taxon>Araneomorphae</taxon>
        <taxon>Entelegynae</taxon>
        <taxon>Araneoidea</taxon>
        <taxon>Araneidae</taxon>
        <taxon>Caerostris</taxon>
    </lineage>
</organism>
<proteinExistence type="predicted"/>
<keyword evidence="2" id="KW-1185">Reference proteome</keyword>
<dbReference type="EMBL" id="BPLR01013867">
    <property type="protein sequence ID" value="GIY64352.1"/>
    <property type="molecule type" value="Genomic_DNA"/>
</dbReference>
<sequence length="95" mass="10382">MAPPGIEPETCGTERQSASHSAIQVLEVWKMQLNSEFIPRGNLLHCALILLPNVELTSSDTCEVRTVVLRSNGRTFCPIVFIPDLNMGFGSPSLV</sequence>
<reference evidence="1 2" key="1">
    <citation type="submission" date="2021-06" db="EMBL/GenBank/DDBJ databases">
        <title>Caerostris extrusa draft genome.</title>
        <authorList>
            <person name="Kono N."/>
            <person name="Arakawa K."/>
        </authorList>
    </citation>
    <scope>NUCLEOTIDE SEQUENCE [LARGE SCALE GENOMIC DNA]</scope>
</reference>
<gene>
    <name evidence="1" type="ORF">CEXT_788541</name>
</gene>
<evidence type="ECO:0000313" key="1">
    <source>
        <dbReference type="EMBL" id="GIY64352.1"/>
    </source>
</evidence>